<feature type="domain" description="Lipopolysaccharide assembly protein A" evidence="6">
    <location>
        <begin position="25"/>
        <end position="87"/>
    </location>
</feature>
<keyword evidence="2 5" id="KW-0812">Transmembrane</keyword>
<evidence type="ECO:0000256" key="2">
    <source>
        <dbReference type="ARBA" id="ARBA00022692"/>
    </source>
</evidence>
<evidence type="ECO:0000256" key="5">
    <source>
        <dbReference type="SAM" id="Phobius"/>
    </source>
</evidence>
<dbReference type="InterPro" id="IPR010445">
    <property type="entry name" value="LapA_dom"/>
</dbReference>
<dbReference type="Proteomes" id="UP001247805">
    <property type="component" value="Unassembled WGS sequence"/>
</dbReference>
<keyword evidence="8" id="KW-1185">Reference proteome</keyword>
<dbReference type="Pfam" id="PF06305">
    <property type="entry name" value="LapA_dom"/>
    <property type="match status" value="1"/>
</dbReference>
<comment type="caution">
    <text evidence="7">The sequence shown here is derived from an EMBL/GenBank/DDBJ whole genome shotgun (WGS) entry which is preliminary data.</text>
</comment>
<evidence type="ECO:0000259" key="6">
    <source>
        <dbReference type="Pfam" id="PF06305"/>
    </source>
</evidence>
<keyword evidence="4 5" id="KW-0472">Membrane</keyword>
<name>A0ABU3SY94_9ALTE</name>
<dbReference type="RefSeq" id="WP_316026540.1">
    <property type="nucleotide sequence ID" value="NZ_JAWDIO010000002.1"/>
</dbReference>
<evidence type="ECO:0000256" key="1">
    <source>
        <dbReference type="ARBA" id="ARBA00022475"/>
    </source>
</evidence>
<sequence>MKIKGLLLLIFVLFVLVIAGFIGSQNGHFVAVNYLINDFSEQVKMSTLLGVTFVLGFGFCFILMTAYVLRLKWKITSLERKNKKLSQASHTL</sequence>
<protein>
    <submittedName>
        <fullName evidence="7">LapA family protein</fullName>
    </submittedName>
</protein>
<proteinExistence type="predicted"/>
<organism evidence="7 8">
    <name type="scientific">Paraglaciecola aquimarina</name>
    <dbReference type="NCBI Taxonomy" id="1235557"/>
    <lineage>
        <taxon>Bacteria</taxon>
        <taxon>Pseudomonadati</taxon>
        <taxon>Pseudomonadota</taxon>
        <taxon>Gammaproteobacteria</taxon>
        <taxon>Alteromonadales</taxon>
        <taxon>Alteromonadaceae</taxon>
        <taxon>Paraglaciecola</taxon>
    </lineage>
</organism>
<evidence type="ECO:0000313" key="8">
    <source>
        <dbReference type="Proteomes" id="UP001247805"/>
    </source>
</evidence>
<accession>A0ABU3SY94</accession>
<gene>
    <name evidence="7" type="ORF">RS130_14635</name>
</gene>
<feature type="transmembrane region" description="Helical" evidence="5">
    <location>
        <begin position="47"/>
        <end position="69"/>
    </location>
</feature>
<evidence type="ECO:0000256" key="3">
    <source>
        <dbReference type="ARBA" id="ARBA00022989"/>
    </source>
</evidence>
<evidence type="ECO:0000313" key="7">
    <source>
        <dbReference type="EMBL" id="MDU0354979.1"/>
    </source>
</evidence>
<keyword evidence="3 5" id="KW-1133">Transmembrane helix</keyword>
<dbReference type="EMBL" id="JAWDIO010000002">
    <property type="protein sequence ID" value="MDU0354979.1"/>
    <property type="molecule type" value="Genomic_DNA"/>
</dbReference>
<evidence type="ECO:0000256" key="4">
    <source>
        <dbReference type="ARBA" id="ARBA00023136"/>
    </source>
</evidence>
<keyword evidence="1" id="KW-1003">Cell membrane</keyword>
<reference evidence="7 8" key="1">
    <citation type="submission" date="2023-10" db="EMBL/GenBank/DDBJ databases">
        <title>Glaciecola aquimarina strain GGW-M5 nov., isolated from a coastal seawater.</title>
        <authorList>
            <person name="Bayburt H."/>
            <person name="Kim J.M."/>
            <person name="Choi B.J."/>
            <person name="Jeon C.O."/>
        </authorList>
    </citation>
    <scope>NUCLEOTIDE SEQUENCE [LARGE SCALE GENOMIC DNA]</scope>
    <source>
        <strain evidence="7 8">KCTC 32108</strain>
    </source>
</reference>